<proteinExistence type="predicted"/>
<keyword evidence="3" id="KW-1185">Reference proteome</keyword>
<dbReference type="Proteomes" id="UP000324222">
    <property type="component" value="Unassembled WGS sequence"/>
</dbReference>
<sequence length="97" mass="10917">MLVFPCRDYNDHKTVKEQSGSTTSLNSLSGYDTNTKDSLVSSGREKEEGSAYRRTRSDLSAEIISRANAEASTEDRKSSWYSKWVPMFLAACRRALL</sequence>
<comment type="caution">
    <text evidence="2">The sequence shown here is derived from an EMBL/GenBank/DDBJ whole genome shotgun (WGS) entry which is preliminary data.</text>
</comment>
<feature type="compositionally biased region" description="Low complexity" evidence="1">
    <location>
        <begin position="19"/>
        <end position="30"/>
    </location>
</feature>
<feature type="region of interest" description="Disordered" evidence="1">
    <location>
        <begin position="14"/>
        <end position="54"/>
    </location>
</feature>
<protein>
    <submittedName>
        <fullName evidence="2">Uncharacterized protein</fullName>
    </submittedName>
</protein>
<organism evidence="2 3">
    <name type="scientific">Portunus trituberculatus</name>
    <name type="common">Swimming crab</name>
    <name type="synonym">Neptunus trituberculatus</name>
    <dbReference type="NCBI Taxonomy" id="210409"/>
    <lineage>
        <taxon>Eukaryota</taxon>
        <taxon>Metazoa</taxon>
        <taxon>Ecdysozoa</taxon>
        <taxon>Arthropoda</taxon>
        <taxon>Crustacea</taxon>
        <taxon>Multicrustacea</taxon>
        <taxon>Malacostraca</taxon>
        <taxon>Eumalacostraca</taxon>
        <taxon>Eucarida</taxon>
        <taxon>Decapoda</taxon>
        <taxon>Pleocyemata</taxon>
        <taxon>Brachyura</taxon>
        <taxon>Eubrachyura</taxon>
        <taxon>Portunoidea</taxon>
        <taxon>Portunidae</taxon>
        <taxon>Portuninae</taxon>
        <taxon>Portunus</taxon>
    </lineage>
</organism>
<accession>A0A5B7D3A4</accession>
<feature type="compositionally biased region" description="Basic and acidic residues" evidence="1">
    <location>
        <begin position="43"/>
        <end position="54"/>
    </location>
</feature>
<feature type="compositionally biased region" description="Polar residues" evidence="1">
    <location>
        <begin position="31"/>
        <end position="41"/>
    </location>
</feature>
<dbReference type="EMBL" id="VSRR010000424">
    <property type="protein sequence ID" value="MPC15404.1"/>
    <property type="molecule type" value="Genomic_DNA"/>
</dbReference>
<evidence type="ECO:0000313" key="2">
    <source>
        <dbReference type="EMBL" id="MPC15404.1"/>
    </source>
</evidence>
<evidence type="ECO:0000313" key="3">
    <source>
        <dbReference type="Proteomes" id="UP000324222"/>
    </source>
</evidence>
<gene>
    <name evidence="2" type="ORF">E2C01_008194</name>
</gene>
<reference evidence="2 3" key="1">
    <citation type="submission" date="2019-05" db="EMBL/GenBank/DDBJ databases">
        <title>Another draft genome of Portunus trituberculatus and its Hox gene families provides insights of decapod evolution.</title>
        <authorList>
            <person name="Jeong J.-H."/>
            <person name="Song I."/>
            <person name="Kim S."/>
            <person name="Choi T."/>
            <person name="Kim D."/>
            <person name="Ryu S."/>
            <person name="Kim W."/>
        </authorList>
    </citation>
    <scope>NUCLEOTIDE SEQUENCE [LARGE SCALE GENOMIC DNA]</scope>
    <source>
        <tissue evidence="2">Muscle</tissue>
    </source>
</reference>
<dbReference type="AlphaFoldDB" id="A0A5B7D3A4"/>
<evidence type="ECO:0000256" key="1">
    <source>
        <dbReference type="SAM" id="MobiDB-lite"/>
    </source>
</evidence>
<name>A0A5B7D3A4_PORTR</name>